<organism evidence="1 2">
    <name type="scientific">Paraprevotella xylaniphila YIT 11841</name>
    <dbReference type="NCBI Taxonomy" id="762982"/>
    <lineage>
        <taxon>Bacteria</taxon>
        <taxon>Pseudomonadati</taxon>
        <taxon>Bacteroidota</taxon>
        <taxon>Bacteroidia</taxon>
        <taxon>Bacteroidales</taxon>
        <taxon>Prevotellaceae</taxon>
        <taxon>Paraprevotella</taxon>
    </lineage>
</organism>
<accession>F3QQ53</accession>
<keyword evidence="2" id="KW-1185">Reference proteome</keyword>
<proteinExistence type="predicted"/>
<protein>
    <submittedName>
        <fullName evidence="1">Uncharacterized protein</fullName>
    </submittedName>
</protein>
<dbReference type="STRING" id="762982.HMPREF9442_00291"/>
<dbReference type="EMBL" id="AFBR01000008">
    <property type="protein sequence ID" value="EGG57344.1"/>
    <property type="molecule type" value="Genomic_DNA"/>
</dbReference>
<name>F3QQ53_9BACT</name>
<gene>
    <name evidence="1" type="ORF">HMPREF9442_00291</name>
</gene>
<reference evidence="1 2" key="1">
    <citation type="submission" date="2011-02" db="EMBL/GenBank/DDBJ databases">
        <authorList>
            <person name="Weinstock G."/>
            <person name="Sodergren E."/>
            <person name="Clifton S."/>
            <person name="Fulton L."/>
            <person name="Fulton B."/>
            <person name="Courtney L."/>
            <person name="Fronick C."/>
            <person name="Harrison M."/>
            <person name="Strong C."/>
            <person name="Farmer C."/>
            <person name="Delahaunty K."/>
            <person name="Markovic C."/>
            <person name="Hall O."/>
            <person name="Minx P."/>
            <person name="Tomlinson C."/>
            <person name="Mitreva M."/>
            <person name="Hou S."/>
            <person name="Chen J."/>
            <person name="Wollam A."/>
            <person name="Pepin K.H."/>
            <person name="Johnson M."/>
            <person name="Bhonagiri V."/>
            <person name="Zhang X."/>
            <person name="Suruliraj S."/>
            <person name="Warren W."/>
            <person name="Chinwalla A."/>
            <person name="Mardis E.R."/>
            <person name="Wilson R.K."/>
        </authorList>
    </citation>
    <scope>NUCLEOTIDE SEQUENCE [LARGE SCALE GENOMIC DNA]</scope>
    <source>
        <strain evidence="1 2">YIT 11841</strain>
    </source>
</reference>
<dbReference type="AlphaFoldDB" id="F3QQ53"/>
<dbReference type="HOGENOM" id="CLU_2956472_0_0_10"/>
<dbReference type="Proteomes" id="UP000005546">
    <property type="component" value="Unassembled WGS sequence"/>
</dbReference>
<comment type="caution">
    <text evidence="1">The sequence shown here is derived from an EMBL/GenBank/DDBJ whole genome shotgun (WGS) entry which is preliminary data.</text>
</comment>
<sequence length="59" mass="6510">MILPHRDFIILASERGKTGNKDRDCPLTSAITDLSVLPLQQFTDILHPDSCTKKGSNNS</sequence>
<evidence type="ECO:0000313" key="2">
    <source>
        <dbReference type="Proteomes" id="UP000005546"/>
    </source>
</evidence>
<evidence type="ECO:0000313" key="1">
    <source>
        <dbReference type="EMBL" id="EGG57344.1"/>
    </source>
</evidence>